<dbReference type="GO" id="GO:0016887">
    <property type="term" value="F:ATP hydrolysis activity"/>
    <property type="evidence" value="ECO:0007669"/>
    <property type="project" value="InterPro"/>
</dbReference>
<sequence length="205" mass="21982">MIRLTLEGVAVRRGERRLFEDLNLSVRPGEAVALTGANGAGKSSLLRAIAGLLTPEAGRMRFDDNGQDLDLEVARTRHLHLIGHQDGFRSGRTARDELAFQVGWCGGGPGGIDEAVRALGLEGLMDLEVRRLSAGQRRRLALARLLAAPRSVWLLDEPLSPLDARWRAEVGQLMQAHLAGGGIILAAVHDPLPIPARTCEIGGTA</sequence>
<evidence type="ECO:0000256" key="2">
    <source>
        <dbReference type="ARBA" id="ARBA00022741"/>
    </source>
</evidence>
<keyword evidence="2" id="KW-0547">Nucleotide-binding</keyword>
<dbReference type="PANTHER" id="PTHR43499:SF1">
    <property type="entry name" value="ABC TRANSPORTER I FAMILY MEMBER 1"/>
    <property type="match status" value="1"/>
</dbReference>
<dbReference type="InterPro" id="IPR027417">
    <property type="entry name" value="P-loop_NTPase"/>
</dbReference>
<reference evidence="8 9" key="1">
    <citation type="submission" date="2020-08" db="EMBL/GenBank/DDBJ databases">
        <title>Genomic Encyclopedia of Type Strains, Phase IV (KMG-IV): sequencing the most valuable type-strain genomes for metagenomic binning, comparative biology and taxonomic classification.</title>
        <authorList>
            <person name="Goeker M."/>
        </authorList>
    </citation>
    <scope>NUCLEOTIDE SEQUENCE [LARGE SCALE GENOMIC DNA]</scope>
    <source>
        <strain evidence="8 9">DSM 24448</strain>
    </source>
</reference>
<dbReference type="GO" id="GO:0022857">
    <property type="term" value="F:transmembrane transporter activity"/>
    <property type="evidence" value="ECO:0007669"/>
    <property type="project" value="InterPro"/>
</dbReference>
<dbReference type="InterPro" id="IPR005895">
    <property type="entry name" value="ABC_transptr_haem_export_CcmA"/>
</dbReference>
<dbReference type="Pfam" id="PF00005">
    <property type="entry name" value="ABC_tran"/>
    <property type="match status" value="1"/>
</dbReference>
<evidence type="ECO:0000259" key="7">
    <source>
        <dbReference type="PROSITE" id="PS50893"/>
    </source>
</evidence>
<dbReference type="GO" id="GO:0005524">
    <property type="term" value="F:ATP binding"/>
    <property type="evidence" value="ECO:0007669"/>
    <property type="project" value="UniProtKB-KW"/>
</dbReference>
<comment type="caution">
    <text evidence="8">The sequence shown here is derived from an EMBL/GenBank/DDBJ whole genome shotgun (WGS) entry which is preliminary data.</text>
</comment>
<evidence type="ECO:0000256" key="6">
    <source>
        <dbReference type="ARBA" id="ARBA00023136"/>
    </source>
</evidence>
<name>A0A7W9E990_9CAUL</name>
<keyword evidence="5" id="KW-1278">Translocase</keyword>
<gene>
    <name evidence="8" type="ORF">FHS65_002549</name>
</gene>
<evidence type="ECO:0000313" key="8">
    <source>
        <dbReference type="EMBL" id="MBB5661779.1"/>
    </source>
</evidence>
<dbReference type="InterPro" id="IPR003593">
    <property type="entry name" value="AAA+_ATPase"/>
</dbReference>
<accession>A0A7W9E990</accession>
<keyword evidence="9" id="KW-1185">Reference proteome</keyword>
<dbReference type="SMART" id="SM00382">
    <property type="entry name" value="AAA"/>
    <property type="match status" value="1"/>
</dbReference>
<dbReference type="EMBL" id="JACIJB010000016">
    <property type="protein sequence ID" value="MBB5661779.1"/>
    <property type="molecule type" value="Genomic_DNA"/>
</dbReference>
<evidence type="ECO:0000256" key="4">
    <source>
        <dbReference type="ARBA" id="ARBA00022840"/>
    </source>
</evidence>
<dbReference type="SUPFAM" id="SSF52540">
    <property type="entry name" value="P-loop containing nucleoside triphosphate hydrolases"/>
    <property type="match status" value="1"/>
</dbReference>
<dbReference type="NCBIfam" id="TIGR01189">
    <property type="entry name" value="ccmA"/>
    <property type="match status" value="1"/>
</dbReference>
<protein>
    <submittedName>
        <fullName evidence="8">Heme exporter protein A</fullName>
    </submittedName>
</protein>
<proteinExistence type="predicted"/>
<dbReference type="PROSITE" id="PS00211">
    <property type="entry name" value="ABC_TRANSPORTER_1"/>
    <property type="match status" value="1"/>
</dbReference>
<keyword evidence="3" id="KW-0201">Cytochrome c-type biogenesis</keyword>
<dbReference type="AlphaFoldDB" id="A0A7W9E990"/>
<dbReference type="GO" id="GO:0017004">
    <property type="term" value="P:cytochrome complex assembly"/>
    <property type="evidence" value="ECO:0007669"/>
    <property type="project" value="UniProtKB-KW"/>
</dbReference>
<evidence type="ECO:0000313" key="9">
    <source>
        <dbReference type="Proteomes" id="UP000548978"/>
    </source>
</evidence>
<feature type="domain" description="ABC transporter" evidence="7">
    <location>
        <begin position="4"/>
        <end position="205"/>
    </location>
</feature>
<dbReference type="RefSeq" id="WP_123286273.1">
    <property type="nucleotide sequence ID" value="NZ_JACIJB010000016.1"/>
</dbReference>
<dbReference type="PANTHER" id="PTHR43499">
    <property type="entry name" value="ABC TRANSPORTER I FAMILY MEMBER 1"/>
    <property type="match status" value="1"/>
</dbReference>
<dbReference type="PROSITE" id="PS50893">
    <property type="entry name" value="ABC_TRANSPORTER_2"/>
    <property type="match status" value="1"/>
</dbReference>
<dbReference type="InterPro" id="IPR003439">
    <property type="entry name" value="ABC_transporter-like_ATP-bd"/>
</dbReference>
<dbReference type="OrthoDB" id="9800654at2"/>
<keyword evidence="6" id="KW-0472">Membrane</keyword>
<dbReference type="InterPro" id="IPR017871">
    <property type="entry name" value="ABC_transporter-like_CS"/>
</dbReference>
<evidence type="ECO:0000256" key="3">
    <source>
        <dbReference type="ARBA" id="ARBA00022748"/>
    </source>
</evidence>
<keyword evidence="1" id="KW-0813">Transport</keyword>
<dbReference type="Proteomes" id="UP000548978">
    <property type="component" value="Unassembled WGS sequence"/>
</dbReference>
<keyword evidence="4" id="KW-0067">ATP-binding</keyword>
<dbReference type="Gene3D" id="3.40.50.300">
    <property type="entry name" value="P-loop containing nucleotide triphosphate hydrolases"/>
    <property type="match status" value="1"/>
</dbReference>
<evidence type="ECO:0000256" key="1">
    <source>
        <dbReference type="ARBA" id="ARBA00022448"/>
    </source>
</evidence>
<evidence type="ECO:0000256" key="5">
    <source>
        <dbReference type="ARBA" id="ARBA00022967"/>
    </source>
</evidence>
<organism evidence="8 9">
    <name type="scientific">Brevundimonas halotolerans</name>
    <dbReference type="NCBI Taxonomy" id="69670"/>
    <lineage>
        <taxon>Bacteria</taxon>
        <taxon>Pseudomonadati</taxon>
        <taxon>Pseudomonadota</taxon>
        <taxon>Alphaproteobacteria</taxon>
        <taxon>Caulobacterales</taxon>
        <taxon>Caulobacteraceae</taxon>
        <taxon>Brevundimonas</taxon>
    </lineage>
</organism>